<organism evidence="11 12">
    <name type="scientific">Daucus carota subsp. sativus</name>
    <name type="common">Carrot</name>
    <dbReference type="NCBI Taxonomy" id="79200"/>
    <lineage>
        <taxon>Eukaryota</taxon>
        <taxon>Viridiplantae</taxon>
        <taxon>Streptophyta</taxon>
        <taxon>Embryophyta</taxon>
        <taxon>Tracheophyta</taxon>
        <taxon>Spermatophyta</taxon>
        <taxon>Magnoliopsida</taxon>
        <taxon>eudicotyledons</taxon>
        <taxon>Gunneridae</taxon>
        <taxon>Pentapetalae</taxon>
        <taxon>asterids</taxon>
        <taxon>campanulids</taxon>
        <taxon>Apiales</taxon>
        <taxon>Apiaceae</taxon>
        <taxon>Apioideae</taxon>
        <taxon>Scandiceae</taxon>
        <taxon>Daucinae</taxon>
        <taxon>Daucus</taxon>
        <taxon>Daucus sect. Daucus</taxon>
    </lineage>
</organism>
<dbReference type="InterPro" id="IPR001701">
    <property type="entry name" value="Glyco_hydro_9"/>
</dbReference>
<dbReference type="Pfam" id="PF00759">
    <property type="entry name" value="Glyco_hydro_9"/>
    <property type="match status" value="1"/>
</dbReference>
<evidence type="ECO:0000256" key="7">
    <source>
        <dbReference type="ARBA" id="ARBA00023295"/>
    </source>
</evidence>
<evidence type="ECO:0000256" key="2">
    <source>
        <dbReference type="ARBA" id="ARBA00007072"/>
    </source>
</evidence>
<accession>A0AAF0WW38</accession>
<evidence type="ECO:0000313" key="12">
    <source>
        <dbReference type="Proteomes" id="UP000077755"/>
    </source>
</evidence>
<dbReference type="Gene3D" id="1.50.10.10">
    <property type="match status" value="1"/>
</dbReference>
<keyword evidence="5" id="KW-0136">Cellulose degradation</keyword>
<keyword evidence="4" id="KW-0378">Hydrolase</keyword>
<dbReference type="InterPro" id="IPR008928">
    <property type="entry name" value="6-hairpin_glycosidase_sf"/>
</dbReference>
<evidence type="ECO:0000256" key="9">
    <source>
        <dbReference type="SAM" id="Phobius"/>
    </source>
</evidence>
<dbReference type="Proteomes" id="UP000077755">
    <property type="component" value="Chromosome 4"/>
</dbReference>
<dbReference type="InterPro" id="IPR012341">
    <property type="entry name" value="6hp_glycosidase-like_sf"/>
</dbReference>
<dbReference type="PANTHER" id="PTHR22298">
    <property type="entry name" value="ENDO-1,4-BETA-GLUCANASE"/>
    <property type="match status" value="1"/>
</dbReference>
<reference evidence="11" key="1">
    <citation type="journal article" date="2016" name="Nat. Genet.">
        <title>A high-quality carrot genome assembly provides new insights into carotenoid accumulation and asterid genome evolution.</title>
        <authorList>
            <person name="Iorizzo M."/>
            <person name="Ellison S."/>
            <person name="Senalik D."/>
            <person name="Zeng P."/>
            <person name="Satapoomin P."/>
            <person name="Huang J."/>
            <person name="Bowman M."/>
            <person name="Iovene M."/>
            <person name="Sanseverino W."/>
            <person name="Cavagnaro P."/>
            <person name="Yildiz M."/>
            <person name="Macko-Podgorni A."/>
            <person name="Moranska E."/>
            <person name="Grzebelus E."/>
            <person name="Grzebelus D."/>
            <person name="Ashrafi H."/>
            <person name="Zheng Z."/>
            <person name="Cheng S."/>
            <person name="Spooner D."/>
            <person name="Van Deynze A."/>
            <person name="Simon P."/>
        </authorList>
    </citation>
    <scope>NUCLEOTIDE SEQUENCE</scope>
    <source>
        <tissue evidence="11">Leaf</tissue>
    </source>
</reference>
<dbReference type="GO" id="GO:0008810">
    <property type="term" value="F:cellulase activity"/>
    <property type="evidence" value="ECO:0007669"/>
    <property type="project" value="UniProtKB-EC"/>
</dbReference>
<dbReference type="GO" id="GO:0030245">
    <property type="term" value="P:cellulose catabolic process"/>
    <property type="evidence" value="ECO:0007669"/>
    <property type="project" value="UniProtKB-KW"/>
</dbReference>
<evidence type="ECO:0000313" key="11">
    <source>
        <dbReference type="EMBL" id="WOG97175.1"/>
    </source>
</evidence>
<feature type="domain" description="Glycoside hydrolase family 9" evidence="10">
    <location>
        <begin position="130"/>
        <end position="604"/>
    </location>
</feature>
<gene>
    <name evidence="11" type="ORF">DCAR_0416515</name>
</gene>
<evidence type="ECO:0000256" key="6">
    <source>
        <dbReference type="ARBA" id="ARBA00023277"/>
    </source>
</evidence>
<evidence type="ECO:0000256" key="3">
    <source>
        <dbReference type="ARBA" id="ARBA00012601"/>
    </source>
</evidence>
<keyword evidence="9" id="KW-1133">Transmembrane helix</keyword>
<keyword evidence="9" id="KW-0472">Membrane</keyword>
<dbReference type="AlphaFoldDB" id="A0AAF0WW38"/>
<evidence type="ECO:0000256" key="4">
    <source>
        <dbReference type="ARBA" id="ARBA00022801"/>
    </source>
</evidence>
<evidence type="ECO:0000256" key="8">
    <source>
        <dbReference type="ARBA" id="ARBA00023326"/>
    </source>
</evidence>
<evidence type="ECO:0000259" key="10">
    <source>
        <dbReference type="Pfam" id="PF00759"/>
    </source>
</evidence>
<keyword evidence="9" id="KW-0812">Transmembrane</keyword>
<dbReference type="SUPFAM" id="SSF48208">
    <property type="entry name" value="Six-hairpin glycosidases"/>
    <property type="match status" value="1"/>
</dbReference>
<dbReference type="EC" id="3.2.1.4" evidence="3"/>
<feature type="transmembrane region" description="Helical" evidence="9">
    <location>
        <begin position="92"/>
        <end position="113"/>
    </location>
</feature>
<protein>
    <recommendedName>
        <fullName evidence="3">cellulase</fullName>
        <ecNumber evidence="3">3.2.1.4</ecNumber>
    </recommendedName>
</protein>
<evidence type="ECO:0000256" key="5">
    <source>
        <dbReference type="ARBA" id="ARBA00023001"/>
    </source>
</evidence>
<dbReference type="KEGG" id="dcr:108216499"/>
<comment type="similarity">
    <text evidence="2">Belongs to the glycosyl hydrolase 9 (cellulase E) family.</text>
</comment>
<dbReference type="EMBL" id="CP093346">
    <property type="protein sequence ID" value="WOG97175.1"/>
    <property type="molecule type" value="Genomic_DNA"/>
</dbReference>
<keyword evidence="8" id="KW-0624">Polysaccharide degradation</keyword>
<proteinExistence type="inferred from homology"/>
<keyword evidence="12" id="KW-1185">Reference proteome</keyword>
<keyword evidence="6" id="KW-0119">Carbohydrate metabolism</keyword>
<reference evidence="11" key="2">
    <citation type="submission" date="2022-03" db="EMBL/GenBank/DDBJ databases">
        <title>Draft title - Genomic analysis of global carrot germplasm unveils the trajectory of domestication and the origin of high carotenoid orange carrot.</title>
        <authorList>
            <person name="Iorizzo M."/>
            <person name="Ellison S."/>
            <person name="Senalik D."/>
            <person name="Macko-Podgorni A."/>
            <person name="Grzebelus D."/>
            <person name="Bostan H."/>
            <person name="Rolling W."/>
            <person name="Curaba J."/>
            <person name="Simon P."/>
        </authorList>
    </citation>
    <scope>NUCLEOTIDE SEQUENCE</scope>
    <source>
        <tissue evidence="11">Leaf</tissue>
    </source>
</reference>
<comment type="catalytic activity">
    <reaction evidence="1">
        <text>Endohydrolysis of (1-&gt;4)-beta-D-glucosidic linkages in cellulose, lichenin and cereal beta-D-glucans.</text>
        <dbReference type="EC" id="3.2.1.4"/>
    </reaction>
</comment>
<sequence>MPRSSSVGSPQHTTTAASDDDYNQPLAFVHTTISGAGRLLPSSSHWNSIEIDFNILPQSQTPSGYESVLPSRFSKSYDYNLIVTDKTHLKRCVYVTVSFFLVIALIFFLLHFVPLHKHHHQDSVKNLTLAVNQALVFFDAQKSGILPKNNLVNFRGDSGLQDGNSSTTNVDLVGGFYDSGNNIKFSLSTAYTITLLSWTVIEYHEKYDDIAELEHIKDIIKWGSDYLLKAFVPRNSSASTPSKIYSQVGSASKDSKVDNDINCWQRPEDMSYGRDVLVCDSTASDLAGEIIAAFSAASLVFKNNEAYAGKLIKAAEELFEVASKNGTRHIQGMYTNSDCGKQASEFYNSSGFRDELIWGGTWLFFSTGNSTYLDYATTNFDAAVKEELSSENGIFYWNNKLSATMILLSRLRFFLDLGYPYEDAFGSSTNRTDLLMCSYLNKLQSDMTDGGLILLKPKYGAPLQYSATASFLSKLYSDYLDLLRRSGSSCAGSVVTLDKLRSFSRSQVDYILGDNPMKMSYIVGFGDEYPTHVYHRGASIPWDHKTHSCAEGDKWLNAKEPNPNQIVGAMVGGPDHNDIFLDERDKPWFTEPTISSNAGLVAALIAHHGPPLMTRDHLNSSSSNGLNLGIDMMGIFQNIHLR</sequence>
<evidence type="ECO:0000256" key="1">
    <source>
        <dbReference type="ARBA" id="ARBA00000966"/>
    </source>
</evidence>
<name>A0AAF0WW38_DAUCS</name>
<keyword evidence="7" id="KW-0326">Glycosidase</keyword>